<evidence type="ECO:0000259" key="4">
    <source>
        <dbReference type="SMART" id="SM01008"/>
    </source>
</evidence>
<dbReference type="Pfam" id="PF02738">
    <property type="entry name" value="MoCoBD_1"/>
    <property type="match status" value="1"/>
</dbReference>
<dbReference type="Proteomes" id="UP000240739">
    <property type="component" value="Unassembled WGS sequence"/>
</dbReference>
<dbReference type="SUPFAM" id="SSF56003">
    <property type="entry name" value="Molybdenum cofactor-binding domain"/>
    <property type="match status" value="1"/>
</dbReference>
<dbReference type="GO" id="GO:0005506">
    <property type="term" value="F:iron ion binding"/>
    <property type="evidence" value="ECO:0007669"/>
    <property type="project" value="InterPro"/>
</dbReference>
<keyword evidence="2" id="KW-0560">Oxidoreductase</keyword>
<dbReference type="AlphaFoldDB" id="A0A2T4UMA7"/>
<dbReference type="SMART" id="SM01008">
    <property type="entry name" value="Ald_Xan_dh_C"/>
    <property type="match status" value="1"/>
</dbReference>
<feature type="domain" description="Aldehyde oxidase/xanthine dehydrogenase a/b hammerhead" evidence="4">
    <location>
        <begin position="28"/>
        <end position="144"/>
    </location>
</feature>
<dbReference type="OrthoDB" id="9758509at2"/>
<protein>
    <submittedName>
        <fullName evidence="5">Carbon monoxide dehydrogenase</fullName>
    </submittedName>
</protein>
<dbReference type="InterPro" id="IPR046867">
    <property type="entry name" value="AldOxase/xan_DH_MoCoBD2"/>
</dbReference>
<evidence type="ECO:0000256" key="2">
    <source>
        <dbReference type="ARBA" id="ARBA00023002"/>
    </source>
</evidence>
<dbReference type="InterPro" id="IPR037165">
    <property type="entry name" value="AldOxase/xan_DH_Mopterin-bd_sf"/>
</dbReference>
<dbReference type="InterPro" id="IPR008274">
    <property type="entry name" value="AldOxase/xan_DH_MoCoBD1"/>
</dbReference>
<dbReference type="InterPro" id="IPR016208">
    <property type="entry name" value="Ald_Oxase/xanthine_DH-like"/>
</dbReference>
<evidence type="ECO:0000313" key="5">
    <source>
        <dbReference type="EMBL" id="PTL60370.1"/>
    </source>
</evidence>
<dbReference type="Gene3D" id="3.30.365.10">
    <property type="entry name" value="Aldehyde oxidase/xanthine dehydrogenase, molybdopterin binding domain"/>
    <property type="match status" value="4"/>
</dbReference>
<feature type="region of interest" description="Disordered" evidence="3">
    <location>
        <begin position="1"/>
        <end position="21"/>
    </location>
</feature>
<name>A0A2T4UMA7_9ACTN</name>
<proteinExistence type="predicted"/>
<organism evidence="5 6">
    <name type="scientific">Paraconexibacter algicola</name>
    <dbReference type="NCBI Taxonomy" id="2133960"/>
    <lineage>
        <taxon>Bacteria</taxon>
        <taxon>Bacillati</taxon>
        <taxon>Actinomycetota</taxon>
        <taxon>Thermoleophilia</taxon>
        <taxon>Solirubrobacterales</taxon>
        <taxon>Paraconexibacteraceae</taxon>
        <taxon>Paraconexibacter</taxon>
    </lineage>
</organism>
<comment type="caution">
    <text evidence="5">The sequence shown here is derived from an EMBL/GenBank/DDBJ whole genome shotgun (WGS) entry which is preliminary data.</text>
</comment>
<gene>
    <name evidence="5" type="ORF">C7Y72_12335</name>
</gene>
<dbReference type="InterPro" id="IPR000674">
    <property type="entry name" value="Ald_Oxase/Xan_DH_a/b"/>
</dbReference>
<dbReference type="RefSeq" id="WP_107569015.1">
    <property type="nucleotide sequence ID" value="NZ_PYYB01000001.1"/>
</dbReference>
<dbReference type="Gene3D" id="3.90.1170.50">
    <property type="entry name" value="Aldehyde oxidase/xanthine dehydrogenase, a/b hammerhead"/>
    <property type="match status" value="1"/>
</dbReference>
<evidence type="ECO:0000256" key="1">
    <source>
        <dbReference type="ARBA" id="ARBA00022505"/>
    </source>
</evidence>
<dbReference type="PANTHER" id="PTHR11908">
    <property type="entry name" value="XANTHINE DEHYDROGENASE"/>
    <property type="match status" value="1"/>
</dbReference>
<dbReference type="GO" id="GO:0016491">
    <property type="term" value="F:oxidoreductase activity"/>
    <property type="evidence" value="ECO:0007669"/>
    <property type="project" value="UniProtKB-KW"/>
</dbReference>
<accession>A0A2T4UMA7</accession>
<evidence type="ECO:0000313" key="6">
    <source>
        <dbReference type="Proteomes" id="UP000240739"/>
    </source>
</evidence>
<keyword evidence="1" id="KW-0500">Molybdenum</keyword>
<dbReference type="SUPFAM" id="SSF54665">
    <property type="entry name" value="CO dehydrogenase molybdoprotein N-domain-like"/>
    <property type="match status" value="1"/>
</dbReference>
<evidence type="ECO:0000256" key="3">
    <source>
        <dbReference type="SAM" id="MobiDB-lite"/>
    </source>
</evidence>
<dbReference type="Pfam" id="PF20256">
    <property type="entry name" value="MoCoBD_2"/>
    <property type="match status" value="1"/>
</dbReference>
<keyword evidence="6" id="KW-1185">Reference proteome</keyword>
<dbReference type="EMBL" id="PYYB01000001">
    <property type="protein sequence ID" value="PTL60370.1"/>
    <property type="molecule type" value="Genomic_DNA"/>
</dbReference>
<dbReference type="InterPro" id="IPR036856">
    <property type="entry name" value="Ald_Oxase/Xan_DH_a/b_sf"/>
</dbReference>
<dbReference type="PANTHER" id="PTHR11908:SF132">
    <property type="entry name" value="ALDEHYDE OXIDASE 1-RELATED"/>
    <property type="match status" value="1"/>
</dbReference>
<sequence length="793" mass="84504">MSLVEQSHAAGGHVGRPLRRKEDPRLITGRATYVDDMVLPGMLHAVLVRSPEAHAKIVSIDTSAAEARDDVVAVFTGEDLADLASALPCAWAPEGVELRQVEHWPLARGEVKHVGDPVAVVLCEDRGAAFDAAEDVFVEYEPLPAVSDARAALRDGSPLVHPTLGTNESHQWSLGGGDLEGGFAAADVIVERTVENHRVSGAPIEPRGLLADYRAGHLTIHSSTQVPHFVRLFLGLMLGMSEERIRVVAPEVGGGFGAKLQMTGEEALCSWVSRRLQRPVKWIETRSEHMATCHHGRAQTADCRMGLTKDGKITAFHVKITQDLGAYLMLLTPTIPSLGAFVMNGVYDMPAVHTDIVGAYTNTCPTDAIRGAGRPEATHMIEVMMDQAAAELGIDRLELRRRNFIPKERFPAETAIGIVYDSGDYHASLDKLLEHVDVAAIEAEKEELRAKGILRGIGFSTYTEICGLAPSRITGPAGFGLQTGLWESAIVRVTVTGAVTVYTGTSPHGQGHETTMAQVVADQLGVDPENVEILHGDTGTGAMGLGTYGSRSTAVGTESISRAAAKVAKKVREIVAHTLEASPDDIVVQDGRFVVQGSPDKGMALADVAGMAHVRPELLPEGMEPALEESSFYDPENFVFPFGAHACIVDVEADTGKVKVVRHVAVDDCGPAINPLLIDGQVHGGIAQAIGQALYEHVAYDEDGQLVTGTFVDYALPTAAELPSFETDRTETPSPVNTLGVKGIGEAGTIAATPAILNAVVDALRPTGVTYLQMPLFPERIWRAMTDAKGGAA</sequence>
<reference evidence="5 6" key="1">
    <citation type="submission" date="2018-03" db="EMBL/GenBank/DDBJ databases">
        <title>Aquarubrobacter algicola gen. nov., sp. nov., a novel actinobacterium isolated from shallow eutrophic lake during the end of cyanobacterial harmful algal blooms.</title>
        <authorList>
            <person name="Chun S.J."/>
        </authorList>
    </citation>
    <scope>NUCLEOTIDE SEQUENCE [LARGE SCALE GENOMIC DNA]</scope>
    <source>
        <strain evidence="5 6">Seoho-28</strain>
    </source>
</reference>
<dbReference type="Pfam" id="PF01315">
    <property type="entry name" value="Ald_Xan_dh_C"/>
    <property type="match status" value="1"/>
</dbReference>